<dbReference type="VEuPathDB" id="FungiDB:GGTG_00436"/>
<evidence type="ECO:0000256" key="1">
    <source>
        <dbReference type="SAM" id="MobiDB-lite"/>
    </source>
</evidence>
<dbReference type="GeneID" id="20340894"/>
<evidence type="ECO:0000313" key="4">
    <source>
        <dbReference type="Proteomes" id="UP000006039"/>
    </source>
</evidence>
<dbReference type="AlphaFoldDB" id="J3NGP7"/>
<dbReference type="EnsemblFungi" id="EJT80437">
    <property type="protein sequence ID" value="EJT80437"/>
    <property type="gene ID" value="GGTG_00436"/>
</dbReference>
<accession>J3NGP7</accession>
<reference evidence="2" key="3">
    <citation type="submission" date="2010-09" db="EMBL/GenBank/DDBJ databases">
        <title>Annotation of Gaeumannomyces graminis var. tritici R3-111a-1.</title>
        <authorList>
            <consortium name="The Broad Institute Genome Sequencing Platform"/>
            <person name="Ma L.-J."/>
            <person name="Dead R."/>
            <person name="Young S.K."/>
            <person name="Zeng Q."/>
            <person name="Gargeya S."/>
            <person name="Fitzgerald M."/>
            <person name="Haas B."/>
            <person name="Abouelleil A."/>
            <person name="Alvarado L."/>
            <person name="Arachchi H.M."/>
            <person name="Berlin A."/>
            <person name="Brown A."/>
            <person name="Chapman S.B."/>
            <person name="Chen Z."/>
            <person name="Dunbar C."/>
            <person name="Freedman E."/>
            <person name="Gearin G."/>
            <person name="Gellesch M."/>
            <person name="Goldberg J."/>
            <person name="Griggs A."/>
            <person name="Gujja S."/>
            <person name="Heiman D."/>
            <person name="Howarth C."/>
            <person name="Larson L."/>
            <person name="Lui A."/>
            <person name="MacDonald P.J.P."/>
            <person name="Mehta T."/>
            <person name="Montmayeur A."/>
            <person name="Murphy C."/>
            <person name="Neiman D."/>
            <person name="Pearson M."/>
            <person name="Priest M."/>
            <person name="Roberts A."/>
            <person name="Saif S."/>
            <person name="Shea T."/>
            <person name="Shenoy N."/>
            <person name="Sisk P."/>
            <person name="Stolte C."/>
            <person name="Sykes S."/>
            <person name="Yandava C."/>
            <person name="Wortman J."/>
            <person name="Nusbaum C."/>
            <person name="Birren B."/>
        </authorList>
    </citation>
    <scope>NUCLEOTIDE SEQUENCE</scope>
    <source>
        <strain evidence="2">R3-111a-1</strain>
    </source>
</reference>
<feature type="region of interest" description="Disordered" evidence="1">
    <location>
        <begin position="1"/>
        <end position="51"/>
    </location>
</feature>
<reference evidence="2" key="2">
    <citation type="submission" date="2010-07" db="EMBL/GenBank/DDBJ databases">
        <authorList>
            <consortium name="The Broad Institute Genome Sequencing Platform"/>
            <consortium name="Broad Institute Genome Sequencing Center for Infectious Disease"/>
            <person name="Ma L.-J."/>
            <person name="Dead R."/>
            <person name="Young S."/>
            <person name="Zeng Q."/>
            <person name="Koehrsen M."/>
            <person name="Alvarado L."/>
            <person name="Berlin A."/>
            <person name="Chapman S.B."/>
            <person name="Chen Z."/>
            <person name="Freedman E."/>
            <person name="Gellesch M."/>
            <person name="Goldberg J."/>
            <person name="Griggs A."/>
            <person name="Gujja S."/>
            <person name="Heilman E.R."/>
            <person name="Heiman D."/>
            <person name="Hepburn T."/>
            <person name="Howarth C."/>
            <person name="Jen D."/>
            <person name="Larson L."/>
            <person name="Mehta T."/>
            <person name="Neiman D."/>
            <person name="Pearson M."/>
            <person name="Roberts A."/>
            <person name="Saif S."/>
            <person name="Shea T."/>
            <person name="Shenoy N."/>
            <person name="Sisk P."/>
            <person name="Stolte C."/>
            <person name="Sykes S."/>
            <person name="Walk T."/>
            <person name="White J."/>
            <person name="Yandava C."/>
            <person name="Haas B."/>
            <person name="Nusbaum C."/>
            <person name="Birren B."/>
        </authorList>
    </citation>
    <scope>NUCLEOTIDE SEQUENCE</scope>
    <source>
        <strain evidence="2">R3-111a-1</strain>
    </source>
</reference>
<sequence>MSAGVAARPNSRSLRREGRSFRSGLERTPVVSSQVPPGIRRRQGRRRRLGS</sequence>
<dbReference type="RefSeq" id="XP_009216446.1">
    <property type="nucleotide sequence ID" value="XM_009218182.1"/>
</dbReference>
<evidence type="ECO:0000313" key="2">
    <source>
        <dbReference type="EMBL" id="EJT80437.1"/>
    </source>
</evidence>
<keyword evidence="4" id="KW-1185">Reference proteome</keyword>
<dbReference type="HOGENOM" id="CLU_3106460_0_0_1"/>
<name>J3NGP7_GAET3</name>
<protein>
    <submittedName>
        <fullName evidence="2 3">Uncharacterized protein</fullName>
    </submittedName>
</protein>
<reference evidence="3" key="4">
    <citation type="journal article" date="2015" name="G3 (Bethesda)">
        <title>Genome sequences of three phytopathogenic species of the Magnaporthaceae family of fungi.</title>
        <authorList>
            <person name="Okagaki L.H."/>
            <person name="Nunes C.C."/>
            <person name="Sailsbery J."/>
            <person name="Clay B."/>
            <person name="Brown D."/>
            <person name="John T."/>
            <person name="Oh Y."/>
            <person name="Young N."/>
            <person name="Fitzgerald M."/>
            <person name="Haas B.J."/>
            <person name="Zeng Q."/>
            <person name="Young S."/>
            <person name="Adiconis X."/>
            <person name="Fan L."/>
            <person name="Levin J.Z."/>
            <person name="Mitchell T.K."/>
            <person name="Okubara P.A."/>
            <person name="Farman M.L."/>
            <person name="Kohn L.M."/>
            <person name="Birren B."/>
            <person name="Ma L.-J."/>
            <person name="Dean R.A."/>
        </authorList>
    </citation>
    <scope>NUCLEOTIDE SEQUENCE</scope>
    <source>
        <strain evidence="3">R3-111a-1</strain>
    </source>
</reference>
<dbReference type="Proteomes" id="UP000006039">
    <property type="component" value="Unassembled WGS sequence"/>
</dbReference>
<reference evidence="3" key="5">
    <citation type="submission" date="2018-04" db="UniProtKB">
        <authorList>
            <consortium name="EnsemblFungi"/>
        </authorList>
    </citation>
    <scope>IDENTIFICATION</scope>
    <source>
        <strain evidence="3">R3-111a-1</strain>
    </source>
</reference>
<dbReference type="EMBL" id="GL385395">
    <property type="protein sequence ID" value="EJT80437.1"/>
    <property type="molecule type" value="Genomic_DNA"/>
</dbReference>
<proteinExistence type="predicted"/>
<reference evidence="4" key="1">
    <citation type="submission" date="2010-07" db="EMBL/GenBank/DDBJ databases">
        <title>The genome sequence of Gaeumannomyces graminis var. tritici strain R3-111a-1.</title>
        <authorList>
            <consortium name="The Broad Institute Genome Sequencing Platform"/>
            <person name="Ma L.-J."/>
            <person name="Dead R."/>
            <person name="Young S."/>
            <person name="Zeng Q."/>
            <person name="Koehrsen M."/>
            <person name="Alvarado L."/>
            <person name="Berlin A."/>
            <person name="Chapman S.B."/>
            <person name="Chen Z."/>
            <person name="Freedman E."/>
            <person name="Gellesch M."/>
            <person name="Goldberg J."/>
            <person name="Griggs A."/>
            <person name="Gujja S."/>
            <person name="Heilman E.R."/>
            <person name="Heiman D."/>
            <person name="Hepburn T."/>
            <person name="Howarth C."/>
            <person name="Jen D."/>
            <person name="Larson L."/>
            <person name="Mehta T."/>
            <person name="Neiman D."/>
            <person name="Pearson M."/>
            <person name="Roberts A."/>
            <person name="Saif S."/>
            <person name="Shea T."/>
            <person name="Shenoy N."/>
            <person name="Sisk P."/>
            <person name="Stolte C."/>
            <person name="Sykes S."/>
            <person name="Walk T."/>
            <person name="White J."/>
            <person name="Yandava C."/>
            <person name="Haas B."/>
            <person name="Nusbaum C."/>
            <person name="Birren B."/>
        </authorList>
    </citation>
    <scope>NUCLEOTIDE SEQUENCE [LARGE SCALE GENOMIC DNA]</scope>
    <source>
        <strain evidence="4">R3-111a-1</strain>
    </source>
</reference>
<organism evidence="2">
    <name type="scientific">Gaeumannomyces tritici (strain R3-111a-1)</name>
    <name type="common">Wheat and barley take-all root rot fungus</name>
    <name type="synonym">Gaeumannomyces graminis var. tritici</name>
    <dbReference type="NCBI Taxonomy" id="644352"/>
    <lineage>
        <taxon>Eukaryota</taxon>
        <taxon>Fungi</taxon>
        <taxon>Dikarya</taxon>
        <taxon>Ascomycota</taxon>
        <taxon>Pezizomycotina</taxon>
        <taxon>Sordariomycetes</taxon>
        <taxon>Sordariomycetidae</taxon>
        <taxon>Magnaporthales</taxon>
        <taxon>Magnaporthaceae</taxon>
        <taxon>Gaeumannomyces</taxon>
    </lineage>
</organism>
<evidence type="ECO:0000313" key="3">
    <source>
        <dbReference type="EnsemblFungi" id="EJT80437"/>
    </source>
</evidence>
<feature type="compositionally biased region" description="Basic residues" evidence="1">
    <location>
        <begin position="39"/>
        <end position="51"/>
    </location>
</feature>
<gene>
    <name evidence="3" type="primary">20340894</name>
    <name evidence="2" type="ORF">GGTG_00436</name>
</gene>